<sequence length="384" mass="43425">MTLHLLRRTLISSSSFKHEPSNLTKLSNFPLFSTVVTQIRKPTSEITNYLIKNHNFSQETASKTATFLTRLKDFKKSGLVLEFFEKNGFSKTQLEELVIRDPGVLASDLNKSIRVKFEGIKDLGFSNDELANLLCAAPAILTLPRSGGAIVSSISALQNIVGSNSDVTKLLKVCNWFLNGDLNSNLLPNIELMKKCGISQLQIRQNLFSFPRLFLQKHEIIRDCVRRVDEMGLRRDSKMYIHGLRVLKSMTLEKWESKLKLFKNLGFSEGDILSVFRRTPQVFAVSEKKILEVSKLLLSYENVDVAFLVQHPELFIFSAGSRIRPRMEIIGVLLSKSLLLKEPSLTTLCKLDDEAFILRYVIPYVGEVGEVGEKYLVSTGFKSL</sequence>
<keyword evidence="2" id="KW-0804">Transcription</keyword>
<evidence type="ECO:0000256" key="1">
    <source>
        <dbReference type="ARBA" id="ARBA00007692"/>
    </source>
</evidence>
<dbReference type="GeneID" id="110779381"/>
<organism evidence="4 5">
    <name type="scientific">Spinacia oleracea</name>
    <name type="common">Spinach</name>
    <dbReference type="NCBI Taxonomy" id="3562"/>
    <lineage>
        <taxon>Eukaryota</taxon>
        <taxon>Viridiplantae</taxon>
        <taxon>Streptophyta</taxon>
        <taxon>Embryophyta</taxon>
        <taxon>Tracheophyta</taxon>
        <taxon>Spermatophyta</taxon>
        <taxon>Magnoliopsida</taxon>
        <taxon>eudicotyledons</taxon>
        <taxon>Gunneridae</taxon>
        <taxon>Pentapetalae</taxon>
        <taxon>Caryophyllales</taxon>
        <taxon>Chenopodiaceae</taxon>
        <taxon>Chenopodioideae</taxon>
        <taxon>Anserineae</taxon>
        <taxon>Spinacia</taxon>
    </lineage>
</organism>
<dbReference type="PANTHER" id="PTHR13068:SF130">
    <property type="entry name" value="TRANSCRIPTION TERMINATION FACTOR MTERF6, CHLOROPLASTIC_MITOCHONDRIAL-LIKE"/>
    <property type="match status" value="1"/>
</dbReference>
<accession>A0A9R0HZ38</accession>
<comment type="similarity">
    <text evidence="1">Belongs to the mTERF family.</text>
</comment>
<dbReference type="FunFam" id="1.25.70.10:FF:000001">
    <property type="entry name" value="Mitochondrial transcription termination factor-like"/>
    <property type="match status" value="1"/>
</dbReference>
<evidence type="ECO:0000256" key="2">
    <source>
        <dbReference type="ARBA" id="ARBA00022472"/>
    </source>
</evidence>
<dbReference type="Gene3D" id="1.25.70.10">
    <property type="entry name" value="Transcription termination factor 3, mitochondrial"/>
    <property type="match status" value="1"/>
</dbReference>
<proteinExistence type="inferred from homology"/>
<evidence type="ECO:0000313" key="6">
    <source>
        <dbReference type="RefSeq" id="XP_056693817.1"/>
    </source>
</evidence>
<keyword evidence="2" id="KW-0805">Transcription regulation</keyword>
<keyword evidence="3" id="KW-0809">Transit peptide</keyword>
<evidence type="ECO:0000256" key="3">
    <source>
        <dbReference type="ARBA" id="ARBA00022946"/>
    </source>
</evidence>
<dbReference type="RefSeq" id="XP_056693817.1">
    <property type="nucleotide sequence ID" value="XM_056837839.1"/>
</dbReference>
<dbReference type="GO" id="GO:0006353">
    <property type="term" value="P:DNA-templated transcription termination"/>
    <property type="evidence" value="ECO:0007669"/>
    <property type="project" value="UniProtKB-KW"/>
</dbReference>
<evidence type="ECO:0000313" key="5">
    <source>
        <dbReference type="RefSeq" id="XP_021839671.1"/>
    </source>
</evidence>
<reference evidence="5" key="2">
    <citation type="submission" date="2025-04" db="UniProtKB">
        <authorList>
            <consortium name="RefSeq"/>
        </authorList>
    </citation>
    <scope>IDENTIFICATION</scope>
    <source>
        <tissue evidence="6 7">Leaf</tissue>
    </source>
</reference>
<gene>
    <name evidence="5 6 7" type="primary">LOC110779381</name>
</gene>
<dbReference type="KEGG" id="soe:110779381"/>
<protein>
    <submittedName>
        <fullName evidence="5">Uncharacterized protein LOC110779381</fullName>
    </submittedName>
</protein>
<keyword evidence="4" id="KW-1185">Reference proteome</keyword>
<dbReference type="GO" id="GO:0009507">
    <property type="term" value="C:chloroplast"/>
    <property type="evidence" value="ECO:0000318"/>
    <property type="project" value="GO_Central"/>
</dbReference>
<dbReference type="Pfam" id="PF02536">
    <property type="entry name" value="mTERF"/>
    <property type="match status" value="1"/>
</dbReference>
<dbReference type="PANTHER" id="PTHR13068">
    <property type="entry name" value="CGI-12 PROTEIN-RELATED"/>
    <property type="match status" value="1"/>
</dbReference>
<dbReference type="OrthoDB" id="637682at2759"/>
<dbReference type="RefSeq" id="XP_056693818.1">
    <property type="nucleotide sequence ID" value="XM_056837840.1"/>
</dbReference>
<name>A0A9R0HZ38_SPIOL</name>
<dbReference type="GO" id="GO:0003676">
    <property type="term" value="F:nucleic acid binding"/>
    <property type="evidence" value="ECO:0007669"/>
    <property type="project" value="InterPro"/>
</dbReference>
<reference evidence="4" key="1">
    <citation type="journal article" date="2021" name="Nat. Commun.">
        <title>Genomic analyses provide insights into spinach domestication and the genetic basis of agronomic traits.</title>
        <authorList>
            <person name="Cai X."/>
            <person name="Sun X."/>
            <person name="Xu C."/>
            <person name="Sun H."/>
            <person name="Wang X."/>
            <person name="Ge C."/>
            <person name="Zhang Z."/>
            <person name="Wang Q."/>
            <person name="Fei Z."/>
            <person name="Jiao C."/>
            <person name="Wang Q."/>
        </authorList>
    </citation>
    <scope>NUCLEOTIDE SEQUENCE [LARGE SCALE GENOMIC DNA]</scope>
    <source>
        <strain evidence="4">cv. Varoflay</strain>
    </source>
</reference>
<dbReference type="Proteomes" id="UP000813463">
    <property type="component" value="Chromosome 2"/>
</dbReference>
<keyword evidence="2" id="KW-0806">Transcription termination</keyword>
<dbReference type="RefSeq" id="XP_021839671.1">
    <property type="nucleotide sequence ID" value="XM_021983979.1"/>
</dbReference>
<evidence type="ECO:0000313" key="4">
    <source>
        <dbReference type="Proteomes" id="UP000813463"/>
    </source>
</evidence>
<dbReference type="GO" id="GO:0009658">
    <property type="term" value="P:chloroplast organization"/>
    <property type="evidence" value="ECO:0000318"/>
    <property type="project" value="GO_Central"/>
</dbReference>
<evidence type="ECO:0000313" key="7">
    <source>
        <dbReference type="RefSeq" id="XP_056693818.1"/>
    </source>
</evidence>
<dbReference type="InterPro" id="IPR003690">
    <property type="entry name" value="MTERF"/>
</dbReference>
<dbReference type="SMART" id="SM00733">
    <property type="entry name" value="Mterf"/>
    <property type="match status" value="6"/>
</dbReference>
<dbReference type="InterPro" id="IPR038538">
    <property type="entry name" value="MTERF_sf"/>
</dbReference>
<dbReference type="AlphaFoldDB" id="A0A9R0HZ38"/>